<proteinExistence type="predicted"/>
<comment type="caution">
    <text evidence="3">The sequence shown here is derived from an EMBL/GenBank/DDBJ whole genome shotgun (WGS) entry which is preliminary data.</text>
</comment>
<evidence type="ECO:0000313" key="4">
    <source>
        <dbReference type="Proteomes" id="UP001501414"/>
    </source>
</evidence>
<evidence type="ECO:0008006" key="5">
    <source>
        <dbReference type="Google" id="ProtNLM"/>
    </source>
</evidence>
<feature type="region of interest" description="Disordered" evidence="2">
    <location>
        <begin position="1"/>
        <end position="25"/>
    </location>
</feature>
<feature type="coiled-coil region" evidence="1">
    <location>
        <begin position="52"/>
        <end position="79"/>
    </location>
</feature>
<keyword evidence="1" id="KW-0175">Coiled coil</keyword>
<dbReference type="SUPFAM" id="SSF46689">
    <property type="entry name" value="Homeodomain-like"/>
    <property type="match status" value="1"/>
</dbReference>
<gene>
    <name evidence="3" type="ORF">GCM10009613_25460</name>
</gene>
<reference evidence="3 4" key="1">
    <citation type="journal article" date="2019" name="Int. J. Syst. Evol. Microbiol.">
        <title>The Global Catalogue of Microorganisms (GCM) 10K type strain sequencing project: providing services to taxonomists for standard genome sequencing and annotation.</title>
        <authorList>
            <consortium name="The Broad Institute Genomics Platform"/>
            <consortium name="The Broad Institute Genome Sequencing Center for Infectious Disease"/>
            <person name="Wu L."/>
            <person name="Ma J."/>
        </authorList>
    </citation>
    <scope>NUCLEOTIDE SEQUENCE [LARGE SCALE GENOMIC DNA]</scope>
    <source>
        <strain evidence="3 4">JCM 11896</strain>
    </source>
</reference>
<dbReference type="Proteomes" id="UP001501414">
    <property type="component" value="Unassembled WGS sequence"/>
</dbReference>
<evidence type="ECO:0000256" key="1">
    <source>
        <dbReference type="SAM" id="Coils"/>
    </source>
</evidence>
<organism evidence="3 4">
    <name type="scientific">Pseudonocardia kongjuensis</name>
    <dbReference type="NCBI Taxonomy" id="102227"/>
    <lineage>
        <taxon>Bacteria</taxon>
        <taxon>Bacillati</taxon>
        <taxon>Actinomycetota</taxon>
        <taxon>Actinomycetes</taxon>
        <taxon>Pseudonocardiales</taxon>
        <taxon>Pseudonocardiaceae</taxon>
        <taxon>Pseudonocardia</taxon>
    </lineage>
</organism>
<accession>A0ABN1XRI5</accession>
<evidence type="ECO:0000256" key="2">
    <source>
        <dbReference type="SAM" id="MobiDB-lite"/>
    </source>
</evidence>
<protein>
    <recommendedName>
        <fullName evidence="5">Transposase</fullName>
    </recommendedName>
</protein>
<dbReference type="InterPro" id="IPR009057">
    <property type="entry name" value="Homeodomain-like_sf"/>
</dbReference>
<sequence length="108" mass="11845">MSCVSARSSLPGVRPQAGDPAAGRAAGACTTKRCNWIRQAEADHGERHDHPTTAEIEELRRLRKENTELRQANEILKGGEAWTQPVSATVPRIYQPGCRTRESYTAGC</sequence>
<keyword evidence="4" id="KW-1185">Reference proteome</keyword>
<dbReference type="EMBL" id="BAAAJK010000008">
    <property type="protein sequence ID" value="GAA1388318.1"/>
    <property type="molecule type" value="Genomic_DNA"/>
</dbReference>
<evidence type="ECO:0000313" key="3">
    <source>
        <dbReference type="EMBL" id="GAA1388318.1"/>
    </source>
</evidence>
<name>A0ABN1XRI5_9PSEU</name>